<keyword evidence="7 9" id="KW-0472">Membrane</keyword>
<dbReference type="GO" id="GO:0000139">
    <property type="term" value="C:Golgi membrane"/>
    <property type="evidence" value="ECO:0007669"/>
    <property type="project" value="TreeGrafter"/>
</dbReference>
<gene>
    <name evidence="11" type="primary">rnf121</name>
    <name evidence="11" type="ORF">g.2688</name>
</gene>
<comment type="subcellular location">
    <subcellularLocation>
        <location evidence="1">Membrane</location>
        <topology evidence="1">Multi-pass membrane protein</topology>
    </subcellularLocation>
</comment>
<evidence type="ECO:0000256" key="1">
    <source>
        <dbReference type="ARBA" id="ARBA00004141"/>
    </source>
</evidence>
<evidence type="ECO:0000313" key="11">
    <source>
        <dbReference type="EMBL" id="MDE51515.1"/>
    </source>
</evidence>
<feature type="transmembrane region" description="Helical" evidence="9">
    <location>
        <begin position="57"/>
        <end position="76"/>
    </location>
</feature>
<evidence type="ECO:0000256" key="2">
    <source>
        <dbReference type="ARBA" id="ARBA00022692"/>
    </source>
</evidence>
<dbReference type="GO" id="GO:0061630">
    <property type="term" value="F:ubiquitin protein ligase activity"/>
    <property type="evidence" value="ECO:0007669"/>
    <property type="project" value="TreeGrafter"/>
</dbReference>
<dbReference type="PANTHER" id="PTHR13407:SF0">
    <property type="entry name" value="FI05221P"/>
    <property type="match status" value="1"/>
</dbReference>
<organism evidence="11">
    <name type="scientific">Aceria tosichella</name>
    <name type="common">wheat curl mite</name>
    <dbReference type="NCBI Taxonomy" id="561515"/>
    <lineage>
        <taxon>Eukaryota</taxon>
        <taxon>Metazoa</taxon>
        <taxon>Ecdysozoa</taxon>
        <taxon>Arthropoda</taxon>
        <taxon>Chelicerata</taxon>
        <taxon>Arachnida</taxon>
        <taxon>Acari</taxon>
        <taxon>Acariformes</taxon>
        <taxon>Trombidiformes</taxon>
        <taxon>Prostigmata</taxon>
        <taxon>Eupodina</taxon>
        <taxon>Eriophyoidea</taxon>
        <taxon>Eriophyidae</taxon>
        <taxon>Eriophyinae</taxon>
        <taxon>Aceriini</taxon>
        <taxon>Aceria</taxon>
    </lineage>
</organism>
<dbReference type="EMBL" id="GGYP01006744">
    <property type="protein sequence ID" value="MDE51515.1"/>
    <property type="molecule type" value="Transcribed_RNA"/>
</dbReference>
<dbReference type="GO" id="GO:0005789">
    <property type="term" value="C:endoplasmic reticulum membrane"/>
    <property type="evidence" value="ECO:0007669"/>
    <property type="project" value="TreeGrafter"/>
</dbReference>
<feature type="domain" description="RING-type" evidence="10">
    <location>
        <begin position="209"/>
        <end position="295"/>
    </location>
</feature>
<evidence type="ECO:0000256" key="5">
    <source>
        <dbReference type="ARBA" id="ARBA00022833"/>
    </source>
</evidence>
<evidence type="ECO:0000256" key="8">
    <source>
        <dbReference type="PROSITE-ProRule" id="PRU00175"/>
    </source>
</evidence>
<evidence type="ECO:0000256" key="9">
    <source>
        <dbReference type="SAM" id="Phobius"/>
    </source>
</evidence>
<dbReference type="PANTHER" id="PTHR13407">
    <property type="entry name" value="RNF121 PROTEIN"/>
    <property type="match status" value="1"/>
</dbReference>
<dbReference type="Gene3D" id="3.30.40.10">
    <property type="entry name" value="Zinc/RING finger domain, C3HC4 (zinc finger)"/>
    <property type="match status" value="1"/>
</dbReference>
<dbReference type="InterPro" id="IPR001841">
    <property type="entry name" value="Znf_RING"/>
</dbReference>
<proteinExistence type="predicted"/>
<feature type="transmembrane region" description="Helical" evidence="9">
    <location>
        <begin position="82"/>
        <end position="101"/>
    </location>
</feature>
<evidence type="ECO:0000256" key="6">
    <source>
        <dbReference type="ARBA" id="ARBA00022989"/>
    </source>
</evidence>
<protein>
    <submittedName>
        <fullName evidence="11">RING finger protein 121</fullName>
    </submittedName>
</protein>
<dbReference type="SUPFAM" id="SSF57850">
    <property type="entry name" value="RING/U-box"/>
    <property type="match status" value="1"/>
</dbReference>
<dbReference type="InterPro" id="IPR040176">
    <property type="entry name" value="RNF121/RNF175"/>
</dbReference>
<keyword evidence="6 9" id="KW-1133">Transmembrane helix</keyword>
<name>A0A6G1SLZ9_9ACAR</name>
<sequence>MNTTTSSAESLEQKHLDELKKHQGHEAQHLMMVLILVTVMLLSQIGLVWWKTKYQKSYIHCSMIAMYILPFCISAYRLWWRFVSIWMVVTLITVVLVWRPLIMPNFAGSGSTIPRLLYKWFFAIYSISSVIAVTGYVILVLTFFGINLLLNISPQVALDIGFMMLFYGIYYGVLCRDFTDFLVDRLAARIGYYNPTSALPSKSLRNNICAICGMEHGDKEDIDIDGLTKNDQDVMLLSDQDVMFESELHPDREVLISSSDQDERLFVLTCGHKFHEYCIYGWCLIGKRQTCPFCREKVDLGRMFSALPFQKPHQLYGNLLEFIRYLFAWQPLIFLVVHFLDYELGLE</sequence>
<evidence type="ECO:0000256" key="3">
    <source>
        <dbReference type="ARBA" id="ARBA00022723"/>
    </source>
</evidence>
<dbReference type="GO" id="GO:0036503">
    <property type="term" value="P:ERAD pathway"/>
    <property type="evidence" value="ECO:0007669"/>
    <property type="project" value="TreeGrafter"/>
</dbReference>
<keyword evidence="3" id="KW-0479">Metal-binding</keyword>
<reference evidence="11" key="1">
    <citation type="submission" date="2018-10" db="EMBL/GenBank/DDBJ databases">
        <title>Transcriptome assembly of Aceria tosichella (Wheat curl mite) Type 2.</title>
        <authorList>
            <person name="Scully E.D."/>
            <person name="Geib S.M."/>
            <person name="Palmer N.A."/>
            <person name="Gupta A.K."/>
            <person name="Sarath G."/>
            <person name="Tatineni S."/>
        </authorList>
    </citation>
    <scope>NUCLEOTIDE SEQUENCE</scope>
    <source>
        <strain evidence="11">LincolnNE</strain>
    </source>
</reference>
<dbReference type="SMART" id="SM00184">
    <property type="entry name" value="RING"/>
    <property type="match status" value="1"/>
</dbReference>
<evidence type="ECO:0000256" key="4">
    <source>
        <dbReference type="ARBA" id="ARBA00022771"/>
    </source>
</evidence>
<accession>A0A6G1SLZ9</accession>
<evidence type="ECO:0000256" key="7">
    <source>
        <dbReference type="ARBA" id="ARBA00023136"/>
    </source>
</evidence>
<dbReference type="Pfam" id="PF13639">
    <property type="entry name" value="zf-RING_2"/>
    <property type="match status" value="1"/>
</dbReference>
<feature type="transmembrane region" description="Helical" evidence="9">
    <location>
        <begin position="29"/>
        <end position="50"/>
    </location>
</feature>
<dbReference type="InterPro" id="IPR013083">
    <property type="entry name" value="Znf_RING/FYVE/PHD"/>
</dbReference>
<feature type="transmembrane region" description="Helical" evidence="9">
    <location>
        <begin position="122"/>
        <end position="150"/>
    </location>
</feature>
<dbReference type="GO" id="GO:0008270">
    <property type="term" value="F:zinc ion binding"/>
    <property type="evidence" value="ECO:0007669"/>
    <property type="project" value="UniProtKB-KW"/>
</dbReference>
<dbReference type="AlphaFoldDB" id="A0A6G1SLZ9"/>
<evidence type="ECO:0000259" key="10">
    <source>
        <dbReference type="PROSITE" id="PS50089"/>
    </source>
</evidence>
<keyword evidence="4 8" id="KW-0863">Zinc-finger</keyword>
<dbReference type="PROSITE" id="PS50089">
    <property type="entry name" value="ZF_RING_2"/>
    <property type="match status" value="1"/>
</dbReference>
<keyword evidence="5" id="KW-0862">Zinc</keyword>
<keyword evidence="2 9" id="KW-0812">Transmembrane</keyword>
<feature type="transmembrane region" description="Helical" evidence="9">
    <location>
        <begin position="156"/>
        <end position="175"/>
    </location>
</feature>